<organism evidence="2 3">
    <name type="scientific">Fastidiosipila sanguinis</name>
    <dbReference type="NCBI Taxonomy" id="236753"/>
    <lineage>
        <taxon>Bacteria</taxon>
        <taxon>Bacillati</taxon>
        <taxon>Bacillota</taxon>
        <taxon>Clostridia</taxon>
        <taxon>Eubacteriales</taxon>
        <taxon>Oscillospiraceae</taxon>
        <taxon>Fastidiosipila</taxon>
    </lineage>
</organism>
<proteinExistence type="predicted"/>
<dbReference type="Pfam" id="PF03781">
    <property type="entry name" value="FGE-sulfatase"/>
    <property type="match status" value="1"/>
</dbReference>
<feature type="domain" description="Sulfatase-modifying factor enzyme-like" evidence="1">
    <location>
        <begin position="5"/>
        <end position="287"/>
    </location>
</feature>
<accession>A0A2S0KNE2</accession>
<evidence type="ECO:0000259" key="1">
    <source>
        <dbReference type="Pfam" id="PF03781"/>
    </source>
</evidence>
<evidence type="ECO:0000313" key="2">
    <source>
        <dbReference type="EMBL" id="AVM42550.1"/>
    </source>
</evidence>
<dbReference type="PANTHER" id="PTHR23150">
    <property type="entry name" value="SULFATASE MODIFYING FACTOR 1, 2"/>
    <property type="match status" value="1"/>
</dbReference>
<reference evidence="3" key="1">
    <citation type="submission" date="2018-02" db="EMBL/GenBank/DDBJ databases">
        <authorList>
            <person name="Holder M.E."/>
            <person name="Ajami N.J."/>
            <person name="Petrosino J.F."/>
        </authorList>
    </citation>
    <scope>NUCLEOTIDE SEQUENCE [LARGE SCALE GENOMIC DNA]</scope>
    <source>
        <strain evidence="3">CCUG 47711</strain>
    </source>
</reference>
<protein>
    <submittedName>
        <fullName evidence="2">Formylglycine-generating enzyme family protein</fullName>
    </submittedName>
</protein>
<dbReference type="InterPro" id="IPR016187">
    <property type="entry name" value="CTDL_fold"/>
</dbReference>
<dbReference type="Gene3D" id="3.90.1580.10">
    <property type="entry name" value="paralog of FGE (formylglycine-generating enzyme)"/>
    <property type="match status" value="1"/>
</dbReference>
<dbReference type="RefSeq" id="WP_106012506.1">
    <property type="nucleotide sequence ID" value="NZ_CP027226.1"/>
</dbReference>
<gene>
    <name evidence="2" type="ORF">C5Q98_04655</name>
</gene>
<dbReference type="SUPFAM" id="SSF56436">
    <property type="entry name" value="C-type lectin-like"/>
    <property type="match status" value="1"/>
</dbReference>
<dbReference type="OrthoDB" id="9768004at2"/>
<dbReference type="KEGG" id="fsa:C5Q98_04655"/>
<dbReference type="Proteomes" id="UP000237947">
    <property type="component" value="Chromosome"/>
</dbReference>
<dbReference type="GO" id="GO:0120147">
    <property type="term" value="F:formylglycine-generating oxidase activity"/>
    <property type="evidence" value="ECO:0007669"/>
    <property type="project" value="TreeGrafter"/>
</dbReference>
<dbReference type="InterPro" id="IPR042095">
    <property type="entry name" value="SUMF_sf"/>
</dbReference>
<dbReference type="InterPro" id="IPR051043">
    <property type="entry name" value="Sulfatase_Mod_Factor_Kinase"/>
</dbReference>
<sequence>MSIKFVKIPAGEFMMGASTRDGYPFDKELPQVKVKVKEFEIAETTVTNAQFKEFVDATGYVTEAEKYNASFVFYRLLNKDDSITYKEVEHLPWWLYVQGADWQHPTGPNSSIEDIMDHPVVHVSYIDALAFCEWGNYRLPSEAEWEYAARAGSTSKWPWGDEFAPNGKYMANIWQGEFPYENTLEDGFLATCPAKYYDPNNFGLYNVIGNVWEWCSNPRRIDLNEFAGNDFIADPPYDFESIDGNEEIAVKGGSFLCHNSYCNRYRLGARNGNTANSTASNCGFRVCR</sequence>
<dbReference type="PANTHER" id="PTHR23150:SF19">
    <property type="entry name" value="FORMYLGLYCINE-GENERATING ENZYME"/>
    <property type="match status" value="1"/>
</dbReference>
<evidence type="ECO:0000313" key="3">
    <source>
        <dbReference type="Proteomes" id="UP000237947"/>
    </source>
</evidence>
<dbReference type="AlphaFoldDB" id="A0A2S0KNE2"/>
<name>A0A2S0KNE2_9FIRM</name>
<dbReference type="InterPro" id="IPR005532">
    <property type="entry name" value="SUMF_dom"/>
</dbReference>
<dbReference type="EMBL" id="CP027226">
    <property type="protein sequence ID" value="AVM42550.1"/>
    <property type="molecule type" value="Genomic_DNA"/>
</dbReference>
<keyword evidence="3" id="KW-1185">Reference proteome</keyword>